<evidence type="ECO:0000256" key="1">
    <source>
        <dbReference type="SAM" id="MobiDB-lite"/>
    </source>
</evidence>
<protein>
    <submittedName>
        <fullName evidence="2">Uncharacterized protein</fullName>
    </submittedName>
</protein>
<proteinExistence type="predicted"/>
<sequence length="103" mass="11861">MELIWPAICFLLGVLVTYTWLHPGWLRQALRRELRRRSRKPKHFPKWYGRPCSLHENCTVLHPQPASQQPSDSTTGTGPGPNEPPSVSHDGTHWRRAGRESED</sequence>
<dbReference type="AlphaFoldDB" id="A0A0F9JUD3"/>
<name>A0A0F9JUD3_9ZZZZ</name>
<feature type="region of interest" description="Disordered" evidence="1">
    <location>
        <begin position="61"/>
        <end position="103"/>
    </location>
</feature>
<gene>
    <name evidence="2" type="ORF">LCGC14_1411030</name>
</gene>
<reference evidence="2" key="1">
    <citation type="journal article" date="2015" name="Nature">
        <title>Complex archaea that bridge the gap between prokaryotes and eukaryotes.</title>
        <authorList>
            <person name="Spang A."/>
            <person name="Saw J.H."/>
            <person name="Jorgensen S.L."/>
            <person name="Zaremba-Niedzwiedzka K."/>
            <person name="Martijn J."/>
            <person name="Lind A.E."/>
            <person name="van Eijk R."/>
            <person name="Schleper C."/>
            <person name="Guy L."/>
            <person name="Ettema T.J."/>
        </authorList>
    </citation>
    <scope>NUCLEOTIDE SEQUENCE</scope>
</reference>
<dbReference type="EMBL" id="LAZR01009310">
    <property type="protein sequence ID" value="KKM73389.1"/>
    <property type="molecule type" value="Genomic_DNA"/>
</dbReference>
<comment type="caution">
    <text evidence="2">The sequence shown here is derived from an EMBL/GenBank/DDBJ whole genome shotgun (WGS) entry which is preliminary data.</text>
</comment>
<evidence type="ECO:0000313" key="2">
    <source>
        <dbReference type="EMBL" id="KKM73389.1"/>
    </source>
</evidence>
<accession>A0A0F9JUD3</accession>
<organism evidence="2">
    <name type="scientific">marine sediment metagenome</name>
    <dbReference type="NCBI Taxonomy" id="412755"/>
    <lineage>
        <taxon>unclassified sequences</taxon>
        <taxon>metagenomes</taxon>
        <taxon>ecological metagenomes</taxon>
    </lineage>
</organism>
<feature type="compositionally biased region" description="Basic and acidic residues" evidence="1">
    <location>
        <begin position="90"/>
        <end position="103"/>
    </location>
</feature>